<dbReference type="CDD" id="cd00200">
    <property type="entry name" value="WD40"/>
    <property type="match status" value="1"/>
</dbReference>
<dbReference type="SUPFAM" id="SSF50978">
    <property type="entry name" value="WD40 repeat-like"/>
    <property type="match status" value="1"/>
</dbReference>
<dbReference type="PROSITE" id="PS50082">
    <property type="entry name" value="WD_REPEATS_2"/>
    <property type="match status" value="5"/>
</dbReference>
<feature type="domain" description="Pre-mRNA processing factor 4 (PRP4)-like" evidence="4">
    <location>
        <begin position="26"/>
        <end position="76"/>
    </location>
</feature>
<proteinExistence type="predicted"/>
<dbReference type="InterPro" id="IPR014906">
    <property type="entry name" value="PRP4-like"/>
</dbReference>
<dbReference type="OrthoDB" id="540662at2759"/>
<dbReference type="InterPro" id="IPR020472">
    <property type="entry name" value="WD40_PAC1"/>
</dbReference>
<feature type="repeat" description="WD" evidence="3">
    <location>
        <begin position="294"/>
        <end position="335"/>
    </location>
</feature>
<dbReference type="SMART" id="SM00500">
    <property type="entry name" value="SFM"/>
    <property type="match status" value="1"/>
</dbReference>
<evidence type="ECO:0000256" key="3">
    <source>
        <dbReference type="PROSITE-ProRule" id="PRU00221"/>
    </source>
</evidence>
<dbReference type="InterPro" id="IPR019775">
    <property type="entry name" value="WD40_repeat_CS"/>
</dbReference>
<keyword evidence="2" id="KW-0677">Repeat</keyword>
<dbReference type="SMART" id="SM00320">
    <property type="entry name" value="WD40"/>
    <property type="match status" value="7"/>
</dbReference>
<feature type="repeat" description="WD" evidence="3">
    <location>
        <begin position="336"/>
        <end position="377"/>
    </location>
</feature>
<dbReference type="InterPro" id="IPR001680">
    <property type="entry name" value="WD40_rpt"/>
</dbReference>
<dbReference type="GO" id="GO:0017070">
    <property type="term" value="F:U6 snRNA binding"/>
    <property type="evidence" value="ECO:0007669"/>
    <property type="project" value="TreeGrafter"/>
</dbReference>
<dbReference type="PROSITE" id="PS00678">
    <property type="entry name" value="WD_REPEATS_1"/>
    <property type="match status" value="2"/>
</dbReference>
<dbReference type="InterPro" id="IPR015943">
    <property type="entry name" value="WD40/YVTN_repeat-like_dom_sf"/>
</dbReference>
<feature type="repeat" description="WD" evidence="3">
    <location>
        <begin position="251"/>
        <end position="292"/>
    </location>
</feature>
<keyword evidence="6" id="KW-1185">Reference proteome</keyword>
<dbReference type="EMBL" id="LT635758">
    <property type="protein sequence ID" value="SGZ52674.1"/>
    <property type="molecule type" value="Genomic_DNA"/>
</dbReference>
<feature type="repeat" description="WD" evidence="3">
    <location>
        <begin position="204"/>
        <end position="246"/>
    </location>
</feature>
<dbReference type="Gene3D" id="4.10.280.110">
    <property type="entry name" value="Pre-mRNA processing factor 4 domain"/>
    <property type="match status" value="1"/>
</dbReference>
<dbReference type="PANTHER" id="PTHR19846:SF0">
    <property type="entry name" value="PRE-MRNA PROCESSING FACTOR 4"/>
    <property type="match status" value="1"/>
</dbReference>
<dbReference type="InterPro" id="IPR036285">
    <property type="entry name" value="PRP4-like_sf"/>
</dbReference>
<dbReference type="SUPFAM" id="SSF158230">
    <property type="entry name" value="PRP4-like"/>
    <property type="match status" value="1"/>
</dbReference>
<dbReference type="AlphaFoldDB" id="A0A1L0BR46"/>
<evidence type="ECO:0000313" key="5">
    <source>
        <dbReference type="EMBL" id="SGZ52674.1"/>
    </source>
</evidence>
<dbReference type="Proteomes" id="UP000182334">
    <property type="component" value="Chromosome III"/>
</dbReference>
<dbReference type="InterPro" id="IPR036322">
    <property type="entry name" value="WD40_repeat_dom_sf"/>
</dbReference>
<keyword evidence="1 3" id="KW-0853">WD repeat</keyword>
<dbReference type="GO" id="GO:0046540">
    <property type="term" value="C:U4/U6 x U5 tri-snRNP complex"/>
    <property type="evidence" value="ECO:0007669"/>
    <property type="project" value="TreeGrafter"/>
</dbReference>
<dbReference type="Gene3D" id="2.130.10.10">
    <property type="entry name" value="YVTN repeat-like/Quinoprotein amine dehydrogenase"/>
    <property type="match status" value="2"/>
</dbReference>
<gene>
    <name evidence="5" type="ORF">SAMEA4029010_CIC11G00000003003</name>
</gene>
<name>A0A1L0BR46_9ASCO</name>
<accession>A0A1L0BR46</accession>
<dbReference type="Pfam" id="PF08799">
    <property type="entry name" value="PRP4"/>
    <property type="match status" value="1"/>
</dbReference>
<dbReference type="PRINTS" id="PR00320">
    <property type="entry name" value="GPROTEINBRPT"/>
</dbReference>
<dbReference type="Pfam" id="PF00400">
    <property type="entry name" value="WD40"/>
    <property type="match status" value="6"/>
</dbReference>
<evidence type="ECO:0000256" key="1">
    <source>
        <dbReference type="ARBA" id="ARBA00022574"/>
    </source>
</evidence>
<evidence type="ECO:0000313" key="6">
    <source>
        <dbReference type="Proteomes" id="UP000182334"/>
    </source>
</evidence>
<feature type="repeat" description="WD" evidence="3">
    <location>
        <begin position="445"/>
        <end position="480"/>
    </location>
</feature>
<dbReference type="GO" id="GO:0030621">
    <property type="term" value="F:U4 snRNA binding"/>
    <property type="evidence" value="ECO:0007669"/>
    <property type="project" value="TreeGrafter"/>
</dbReference>
<organism evidence="5 6">
    <name type="scientific">Sungouiella intermedia</name>
    <dbReference type="NCBI Taxonomy" id="45354"/>
    <lineage>
        <taxon>Eukaryota</taxon>
        <taxon>Fungi</taxon>
        <taxon>Dikarya</taxon>
        <taxon>Ascomycota</taxon>
        <taxon>Saccharomycotina</taxon>
        <taxon>Pichiomycetes</taxon>
        <taxon>Metschnikowiaceae</taxon>
        <taxon>Sungouiella</taxon>
    </lineage>
</organism>
<sequence>MSNTFAPVVNDPLTNGHVVNANNCPTDDQDVRKELRKLGEPITLFGEREVERRERLLRLLSEQRHTDFGIAELERSDDNLMEHTSEEEVDEEEFYTPGLDELLASRKYILETSVEKAARRLKLQKQQATDYDAARTLKHRRHINSELGEFELNGTYTLQGNTRTLSGIRVNSSDNKVACGSWDGNFFILERGSPDNFKQVCRLAPGNHTEKVTIAWSPNEEDLLVSGGAEGTLNVWKVTGESKLKPSTSVKQAHSGRIAKTEFHPSGKYVTTTSHDQTWKMWDLNRMKDFLVEQEGHDKEVCAASFHPDGSILATGGLDAIGRIWDLRSGRSIAVLQGHIKGIYSMDWSPNGYHLASASGDCSVKIWDMRKTEAELFSIPAHTKLVSDVRFLQRIENSPLAVAQTDETGNNPKVLDASGSCLATSSFDGTVKLWSADNWVAVKTLRGHTDKVTSCDISRNGLYVVSCGWDRVMRVWSKLV</sequence>
<evidence type="ECO:0000259" key="4">
    <source>
        <dbReference type="SMART" id="SM00500"/>
    </source>
</evidence>
<dbReference type="PANTHER" id="PTHR19846">
    <property type="entry name" value="WD40 REPEAT PROTEIN"/>
    <property type="match status" value="1"/>
</dbReference>
<protein>
    <submittedName>
        <fullName evidence="5">CIC11C00000003003</fullName>
    </submittedName>
</protein>
<evidence type="ECO:0000256" key="2">
    <source>
        <dbReference type="ARBA" id="ARBA00022737"/>
    </source>
</evidence>
<reference evidence="5 6" key="1">
    <citation type="submission" date="2016-10" db="EMBL/GenBank/DDBJ databases">
        <authorList>
            <person name="de Groot N.N."/>
        </authorList>
    </citation>
    <scope>NUCLEOTIDE SEQUENCE [LARGE SCALE GENOMIC DNA]</scope>
    <source>
        <strain evidence="5 6">CBS 141442</strain>
    </source>
</reference>
<dbReference type="GO" id="GO:0000398">
    <property type="term" value="P:mRNA splicing, via spliceosome"/>
    <property type="evidence" value="ECO:0007669"/>
    <property type="project" value="TreeGrafter"/>
</dbReference>
<dbReference type="PROSITE" id="PS50294">
    <property type="entry name" value="WD_REPEATS_REGION"/>
    <property type="match status" value="4"/>
</dbReference>
<dbReference type="STRING" id="45354.A0A1L0BR46"/>